<evidence type="ECO:0000313" key="1">
    <source>
        <dbReference type="EMBL" id="MDQ0472844.1"/>
    </source>
</evidence>
<evidence type="ECO:0000313" key="2">
    <source>
        <dbReference type="Proteomes" id="UP001242480"/>
    </source>
</evidence>
<organism evidence="1 2">
    <name type="scientific">Labrys wisconsinensis</name>
    <dbReference type="NCBI Taxonomy" id="425677"/>
    <lineage>
        <taxon>Bacteria</taxon>
        <taxon>Pseudomonadati</taxon>
        <taxon>Pseudomonadota</taxon>
        <taxon>Alphaproteobacteria</taxon>
        <taxon>Hyphomicrobiales</taxon>
        <taxon>Xanthobacteraceae</taxon>
        <taxon>Labrys</taxon>
    </lineage>
</organism>
<proteinExistence type="predicted"/>
<keyword evidence="2" id="KW-1185">Reference proteome</keyword>
<accession>A0ABU0JHX2</accession>
<comment type="caution">
    <text evidence="1">The sequence shown here is derived from an EMBL/GenBank/DDBJ whole genome shotgun (WGS) entry which is preliminary data.</text>
</comment>
<gene>
    <name evidence="1" type="ORF">QO011_005874</name>
</gene>
<protein>
    <submittedName>
        <fullName evidence="1">Uncharacterized protein</fullName>
    </submittedName>
</protein>
<name>A0ABU0JHX2_9HYPH</name>
<dbReference type="Proteomes" id="UP001242480">
    <property type="component" value="Unassembled WGS sequence"/>
</dbReference>
<sequence length="79" mass="8962">MMLSPVEQRRRAEVRDELGEQAQKLADAYVQSAGGDVDKAMLRLAKVATLLTAEIGAYREGRMTPQLSRVFEDQRRQVR</sequence>
<dbReference type="EMBL" id="JAUSVX010000013">
    <property type="protein sequence ID" value="MDQ0472844.1"/>
    <property type="molecule type" value="Genomic_DNA"/>
</dbReference>
<reference evidence="1 2" key="1">
    <citation type="submission" date="2023-07" db="EMBL/GenBank/DDBJ databases">
        <title>Genomic Encyclopedia of Type Strains, Phase IV (KMG-IV): sequencing the most valuable type-strain genomes for metagenomic binning, comparative biology and taxonomic classification.</title>
        <authorList>
            <person name="Goeker M."/>
        </authorList>
    </citation>
    <scope>NUCLEOTIDE SEQUENCE [LARGE SCALE GENOMIC DNA]</scope>
    <source>
        <strain evidence="1 2">DSM 19619</strain>
    </source>
</reference>
<dbReference type="RefSeq" id="WP_307280255.1">
    <property type="nucleotide sequence ID" value="NZ_JAUSVX010000013.1"/>
</dbReference>